<dbReference type="RefSeq" id="WP_012802072.1">
    <property type="nucleotide sequence ID" value="NC_013169.1"/>
</dbReference>
<dbReference type="STRING" id="478801.Ksed_05870"/>
<accession>C7NLB2</accession>
<proteinExistence type="predicted"/>
<dbReference type="KEGG" id="kse:Ksed_05870"/>
<gene>
    <name evidence="2" type="ordered locus">Ksed_05870</name>
</gene>
<dbReference type="Proteomes" id="UP000006666">
    <property type="component" value="Chromosome"/>
</dbReference>
<evidence type="ECO:0000313" key="2">
    <source>
        <dbReference type="EMBL" id="ACV05654.1"/>
    </source>
</evidence>
<dbReference type="EMBL" id="CP001686">
    <property type="protein sequence ID" value="ACV05654.1"/>
    <property type="molecule type" value="Genomic_DNA"/>
</dbReference>
<organism evidence="2 3">
    <name type="scientific">Kytococcus sedentarius (strain ATCC 14392 / DSM 20547 / JCM 11482 / CCUG 33030 / NBRC 15357 / NCTC 11040 / CCM 314 / 541)</name>
    <name type="common">Micrococcus sedentarius</name>
    <dbReference type="NCBI Taxonomy" id="478801"/>
    <lineage>
        <taxon>Bacteria</taxon>
        <taxon>Bacillati</taxon>
        <taxon>Actinomycetota</taxon>
        <taxon>Actinomycetes</taxon>
        <taxon>Micrococcales</taxon>
        <taxon>Kytococcaceae</taxon>
        <taxon>Kytococcus</taxon>
    </lineage>
</organism>
<feature type="region of interest" description="Disordered" evidence="1">
    <location>
        <begin position="175"/>
        <end position="204"/>
    </location>
</feature>
<dbReference type="PROSITE" id="PS51257">
    <property type="entry name" value="PROKAR_LIPOPROTEIN"/>
    <property type="match status" value="1"/>
</dbReference>
<dbReference type="AlphaFoldDB" id="C7NLB2"/>
<evidence type="ECO:0000313" key="3">
    <source>
        <dbReference type="Proteomes" id="UP000006666"/>
    </source>
</evidence>
<evidence type="ECO:0008006" key="4">
    <source>
        <dbReference type="Google" id="ProtNLM"/>
    </source>
</evidence>
<reference evidence="2 3" key="1">
    <citation type="journal article" date="2009" name="Stand. Genomic Sci.">
        <title>Complete genome sequence of Kytococcus sedentarius type strain (541).</title>
        <authorList>
            <person name="Sims D."/>
            <person name="Brettin T."/>
            <person name="Detter J.C."/>
            <person name="Han C."/>
            <person name="Lapidus A."/>
            <person name="Copeland A."/>
            <person name="Glavina Del Rio T."/>
            <person name="Nolan M."/>
            <person name="Chen F."/>
            <person name="Lucas S."/>
            <person name="Tice H."/>
            <person name="Cheng J.F."/>
            <person name="Bruce D."/>
            <person name="Goodwin L."/>
            <person name="Pitluck S."/>
            <person name="Ovchinnikova G."/>
            <person name="Pati A."/>
            <person name="Ivanova N."/>
            <person name="Mavrommatis K."/>
            <person name="Chen A."/>
            <person name="Palaniappan K."/>
            <person name="D'haeseleer P."/>
            <person name="Chain P."/>
            <person name="Bristow J."/>
            <person name="Eisen J.A."/>
            <person name="Markowitz V."/>
            <person name="Hugenholtz P."/>
            <person name="Schneider S."/>
            <person name="Goker M."/>
            <person name="Pukall R."/>
            <person name="Kyrpides N.C."/>
            <person name="Klenk H.P."/>
        </authorList>
    </citation>
    <scope>NUCLEOTIDE SEQUENCE [LARGE SCALE GENOMIC DNA]</scope>
    <source>
        <strain evidence="3">ATCC 14392 / DSM 20547 / JCM 11482 / CCUG 33030 / NBRC 15357 / NCTC 11040 / CCM 314 / 541</strain>
    </source>
</reference>
<keyword evidence="3" id="KW-1185">Reference proteome</keyword>
<protein>
    <recommendedName>
        <fullName evidence="4">Lipoprotein</fullName>
    </recommendedName>
</protein>
<evidence type="ECO:0000256" key="1">
    <source>
        <dbReference type="SAM" id="MobiDB-lite"/>
    </source>
</evidence>
<name>C7NLB2_KYTSD</name>
<dbReference type="HOGENOM" id="CLU_1341815_0_0_11"/>
<sequence length="204" mass="21507">MNIRPQHTLLTSVAALALIGCSAQEEERSLHDLTTDSGTHVDYDPVDSKATVDDRAAGAALVRLTGVQPGHQRTILGEVRYEFASLTAEVVEPLHGPGQAGDVVHLEMIRPEGADLDDLRAALPDGEVVAVWSQWTGDSTEDASLSLPDGGVADDPAKFLFPDGLWYQDSGELENPMVAGEEPGSPWAGAEDVAGVARSVRDGG</sequence>